<dbReference type="GO" id="GO:0016705">
    <property type="term" value="F:oxidoreductase activity, acting on paired donors, with incorporation or reduction of molecular oxygen"/>
    <property type="evidence" value="ECO:0007669"/>
    <property type="project" value="InterPro"/>
</dbReference>
<dbReference type="GO" id="GO:0031418">
    <property type="term" value="F:L-ascorbic acid binding"/>
    <property type="evidence" value="ECO:0007669"/>
    <property type="project" value="InterPro"/>
</dbReference>
<gene>
    <name evidence="5" type="ORF">BB558_005159</name>
</gene>
<feature type="domain" description="Prolyl 4-hydroxylase alpha subunit" evidence="4">
    <location>
        <begin position="89"/>
        <end position="262"/>
    </location>
</feature>
<protein>
    <recommendedName>
        <fullName evidence="4">Prolyl 4-hydroxylase alpha subunit domain-containing protein</fullName>
    </recommendedName>
</protein>
<evidence type="ECO:0000259" key="4">
    <source>
        <dbReference type="SMART" id="SM00702"/>
    </source>
</evidence>
<organism evidence="5 6">
    <name type="scientific">Smittium angustum</name>
    <dbReference type="NCBI Taxonomy" id="133377"/>
    <lineage>
        <taxon>Eukaryota</taxon>
        <taxon>Fungi</taxon>
        <taxon>Fungi incertae sedis</taxon>
        <taxon>Zoopagomycota</taxon>
        <taxon>Kickxellomycotina</taxon>
        <taxon>Harpellomycetes</taxon>
        <taxon>Harpellales</taxon>
        <taxon>Legeriomycetaceae</taxon>
        <taxon>Smittium</taxon>
    </lineage>
</organism>
<dbReference type="Gene3D" id="2.60.120.620">
    <property type="entry name" value="q2cbj1_9rhob like domain"/>
    <property type="match status" value="1"/>
</dbReference>
<keyword evidence="3" id="KW-0560">Oxidoreductase</keyword>
<reference evidence="5 6" key="1">
    <citation type="journal article" date="2018" name="MBio">
        <title>Comparative Genomics Reveals the Core Gene Toolbox for the Fungus-Insect Symbiosis.</title>
        <authorList>
            <person name="Wang Y."/>
            <person name="Stata M."/>
            <person name="Wang W."/>
            <person name="Stajich J.E."/>
            <person name="White M.M."/>
            <person name="Moncalvo J.M."/>
        </authorList>
    </citation>
    <scope>NUCLEOTIDE SEQUENCE [LARGE SCALE GENOMIC DNA]</scope>
    <source>
        <strain evidence="5 6">AUS-126-30</strain>
    </source>
</reference>
<dbReference type="SUPFAM" id="SSF51197">
    <property type="entry name" value="Clavaminate synthase-like"/>
    <property type="match status" value="1"/>
</dbReference>
<dbReference type="InterPro" id="IPR006620">
    <property type="entry name" value="Pro_4_hyd_alph"/>
</dbReference>
<name>A0A2U1J176_SMIAN</name>
<keyword evidence="6" id="KW-1185">Reference proteome</keyword>
<evidence type="ECO:0000313" key="6">
    <source>
        <dbReference type="Proteomes" id="UP000245591"/>
    </source>
</evidence>
<dbReference type="EMBL" id="MBFU01000506">
    <property type="protein sequence ID" value="PVZ98814.1"/>
    <property type="molecule type" value="Genomic_DNA"/>
</dbReference>
<dbReference type="SMART" id="SM00702">
    <property type="entry name" value="P4Hc"/>
    <property type="match status" value="1"/>
</dbReference>
<evidence type="ECO:0000256" key="2">
    <source>
        <dbReference type="ARBA" id="ARBA00022964"/>
    </source>
</evidence>
<proteinExistence type="predicted"/>
<evidence type="ECO:0000256" key="3">
    <source>
        <dbReference type="ARBA" id="ARBA00023002"/>
    </source>
</evidence>
<sequence length="273" mass="30880">METDLDFDVFGDFTDEEYKILECHKQEIIQKQKISLGLQNCIDTDSKTLTKSLDQQRLAFKLSSNLNSNLPNGFPTLRQSEPVCLNNLFSRSECEDILDDAYLVTKNTGKELDGKDVDNVSNSDGWYSSRHSSFPTTDLPAKYLNEKPREMIKNKLNKKLLPFISERTGIDSEHLVLRDLFIVKYNNKNQKGLAIHTDGCLISFTMLLNKETEFTGGGTYFKKFDKVFSGEQGTAVVFDAKLEHSGFDIHTGTRLILVGFVDTTGGLNNTFKF</sequence>
<keyword evidence="2" id="KW-0223">Dioxygenase</keyword>
<accession>A0A2U1J176</accession>
<dbReference type="Proteomes" id="UP000245591">
    <property type="component" value="Unassembled WGS sequence"/>
</dbReference>
<dbReference type="GO" id="GO:0005506">
    <property type="term" value="F:iron ion binding"/>
    <property type="evidence" value="ECO:0007669"/>
    <property type="project" value="InterPro"/>
</dbReference>
<comment type="caution">
    <text evidence="5">The sequence shown here is derived from an EMBL/GenBank/DDBJ whole genome shotgun (WGS) entry which is preliminary data.</text>
</comment>
<comment type="cofactor">
    <cofactor evidence="1">
        <name>L-ascorbate</name>
        <dbReference type="ChEBI" id="CHEBI:38290"/>
    </cofactor>
</comment>
<dbReference type="GO" id="GO:0051213">
    <property type="term" value="F:dioxygenase activity"/>
    <property type="evidence" value="ECO:0007669"/>
    <property type="project" value="UniProtKB-KW"/>
</dbReference>
<evidence type="ECO:0000256" key="1">
    <source>
        <dbReference type="ARBA" id="ARBA00001961"/>
    </source>
</evidence>
<dbReference type="AlphaFoldDB" id="A0A2U1J176"/>
<evidence type="ECO:0000313" key="5">
    <source>
        <dbReference type="EMBL" id="PVZ98814.1"/>
    </source>
</evidence>